<gene>
    <name evidence="1" type="ORF">ENX07_04820</name>
</gene>
<reference evidence="1" key="1">
    <citation type="journal article" date="2020" name="mSystems">
        <title>Genome- and Community-Level Interaction Insights into Carbon Utilization and Element Cycling Functions of Hydrothermarchaeota in Hydrothermal Sediment.</title>
        <authorList>
            <person name="Zhou Z."/>
            <person name="Liu Y."/>
            <person name="Xu W."/>
            <person name="Pan J."/>
            <person name="Luo Z.H."/>
            <person name="Li M."/>
        </authorList>
    </citation>
    <scope>NUCLEOTIDE SEQUENCE [LARGE SCALE GENOMIC DNA]</scope>
    <source>
        <strain evidence="1">SpSt-906</strain>
    </source>
</reference>
<sequence>MSATPSVVNLYRCLTAKNQGRKTIKIYRMSVWEECIGGWREGGFGMEMYWPVGLGREGRFRYHFLPHPESEWRIIF</sequence>
<name>A0A7C3YUP5_UNCW3</name>
<evidence type="ECO:0000313" key="1">
    <source>
        <dbReference type="EMBL" id="HGE99375.1"/>
    </source>
</evidence>
<dbReference type="EMBL" id="DTMQ01000032">
    <property type="protein sequence ID" value="HGE99375.1"/>
    <property type="molecule type" value="Genomic_DNA"/>
</dbReference>
<protein>
    <submittedName>
        <fullName evidence="1">Uncharacterized protein</fullName>
    </submittedName>
</protein>
<comment type="caution">
    <text evidence="1">The sequence shown here is derived from an EMBL/GenBank/DDBJ whole genome shotgun (WGS) entry which is preliminary data.</text>
</comment>
<accession>A0A7C3YUP5</accession>
<organism evidence="1">
    <name type="scientific">candidate division WOR-3 bacterium</name>
    <dbReference type="NCBI Taxonomy" id="2052148"/>
    <lineage>
        <taxon>Bacteria</taxon>
        <taxon>Bacteria division WOR-3</taxon>
    </lineage>
</organism>
<proteinExistence type="predicted"/>
<dbReference type="AlphaFoldDB" id="A0A7C3YUP5"/>